<evidence type="ECO:0000313" key="4">
    <source>
        <dbReference type="Proteomes" id="UP001283109"/>
    </source>
</evidence>
<keyword evidence="2" id="KW-0472">Membrane</keyword>
<dbReference type="RefSeq" id="WP_318354933.1">
    <property type="nucleotide sequence ID" value="NZ_JAWQEV010000007.1"/>
</dbReference>
<protein>
    <submittedName>
        <fullName evidence="3">Uncharacterized protein</fullName>
    </submittedName>
</protein>
<keyword evidence="2" id="KW-1133">Transmembrane helix</keyword>
<evidence type="ECO:0000256" key="1">
    <source>
        <dbReference type="SAM" id="MobiDB-lite"/>
    </source>
</evidence>
<keyword evidence="2" id="KW-0812">Transmembrane</keyword>
<accession>A0ABU4H531</accession>
<keyword evidence="4" id="KW-1185">Reference proteome</keyword>
<proteinExistence type="predicted"/>
<dbReference type="Proteomes" id="UP001283109">
    <property type="component" value="Unassembled WGS sequence"/>
</dbReference>
<organism evidence="3 4">
    <name type="scientific">Microbacterium arthrosphaerae</name>
    <dbReference type="NCBI Taxonomy" id="792652"/>
    <lineage>
        <taxon>Bacteria</taxon>
        <taxon>Bacillati</taxon>
        <taxon>Actinomycetota</taxon>
        <taxon>Actinomycetes</taxon>
        <taxon>Micrococcales</taxon>
        <taxon>Microbacteriaceae</taxon>
        <taxon>Microbacterium</taxon>
    </lineage>
</organism>
<comment type="caution">
    <text evidence="3">The sequence shown here is derived from an EMBL/GenBank/DDBJ whole genome shotgun (WGS) entry which is preliminary data.</text>
</comment>
<dbReference type="EMBL" id="JAWQEV010000007">
    <property type="protein sequence ID" value="MDW4574441.1"/>
    <property type="molecule type" value="Genomic_DNA"/>
</dbReference>
<feature type="region of interest" description="Disordered" evidence="1">
    <location>
        <begin position="1"/>
        <end position="54"/>
    </location>
</feature>
<evidence type="ECO:0000313" key="3">
    <source>
        <dbReference type="EMBL" id="MDW4574441.1"/>
    </source>
</evidence>
<sequence length="213" mass="22696">MDGSTPESDAVRELSEPHAGATYGPKPQSRTPAIPAPEAPADEPAADPTTGHAPPSLWRRLFATRRLRFAWALAALIVLAAAVAATVILANAPRPDATMHGTTAEPDALVRDLVAGEASWVRIELSTLHSYGTFRGLEIWSGTDAHGSPCLMSVNRANDTLSDLRCAPVPAQLFIDISSTGDDYDGLPRDGLIRFIHRGDTVDAFVHLMPEGD</sequence>
<name>A0ABU4H531_9MICO</name>
<gene>
    <name evidence="3" type="ORF">R8Z58_16810</name>
</gene>
<evidence type="ECO:0000256" key="2">
    <source>
        <dbReference type="SAM" id="Phobius"/>
    </source>
</evidence>
<reference evidence="3 4" key="1">
    <citation type="submission" date="2023-11" db="EMBL/GenBank/DDBJ databases">
        <title>Draft genome sequence of Microbacterium arthrosphaerae JCM 30492.</title>
        <authorList>
            <person name="Zhang G."/>
            <person name="Ding Y."/>
        </authorList>
    </citation>
    <scope>NUCLEOTIDE SEQUENCE [LARGE SCALE GENOMIC DNA]</scope>
    <source>
        <strain evidence="3 4">JCM 30492</strain>
    </source>
</reference>
<feature type="transmembrane region" description="Helical" evidence="2">
    <location>
        <begin position="69"/>
        <end position="90"/>
    </location>
</feature>